<dbReference type="EMBL" id="JAABOA010000010">
    <property type="protein sequence ID" value="KAF9586648.1"/>
    <property type="molecule type" value="Genomic_DNA"/>
</dbReference>
<reference evidence="1" key="1">
    <citation type="journal article" date="2020" name="Fungal Divers.">
        <title>Resolving the Mortierellaceae phylogeny through synthesis of multi-gene phylogenetics and phylogenomics.</title>
        <authorList>
            <person name="Vandepol N."/>
            <person name="Liber J."/>
            <person name="Desiro A."/>
            <person name="Na H."/>
            <person name="Kennedy M."/>
            <person name="Barry K."/>
            <person name="Grigoriev I.V."/>
            <person name="Miller A.N."/>
            <person name="O'Donnell K."/>
            <person name="Stajich J.E."/>
            <person name="Bonito G."/>
        </authorList>
    </citation>
    <scope>NUCLEOTIDE SEQUENCE</scope>
    <source>
        <strain evidence="1">KOD1015</strain>
    </source>
</reference>
<proteinExistence type="predicted"/>
<evidence type="ECO:0000313" key="2">
    <source>
        <dbReference type="Proteomes" id="UP000780801"/>
    </source>
</evidence>
<sequence>MPRILGRYLEAVLLSPDVFDLLEAYMPSDIGVIVNNFIRRLEQLEIPPEHDRGPLVTRNKTEFIPSCLIRSAASQVSAELQRHYEQGTGELINKKPTLPNHF</sequence>
<dbReference type="Proteomes" id="UP000780801">
    <property type="component" value="Unassembled WGS sequence"/>
</dbReference>
<organism evidence="1 2">
    <name type="scientific">Lunasporangiospora selenospora</name>
    <dbReference type="NCBI Taxonomy" id="979761"/>
    <lineage>
        <taxon>Eukaryota</taxon>
        <taxon>Fungi</taxon>
        <taxon>Fungi incertae sedis</taxon>
        <taxon>Mucoromycota</taxon>
        <taxon>Mortierellomycotina</taxon>
        <taxon>Mortierellomycetes</taxon>
        <taxon>Mortierellales</taxon>
        <taxon>Mortierellaceae</taxon>
        <taxon>Lunasporangiospora</taxon>
    </lineage>
</organism>
<protein>
    <submittedName>
        <fullName evidence="1">Uncharacterized protein</fullName>
    </submittedName>
</protein>
<dbReference type="AlphaFoldDB" id="A0A9P6G3P1"/>
<comment type="caution">
    <text evidence="1">The sequence shown here is derived from an EMBL/GenBank/DDBJ whole genome shotgun (WGS) entry which is preliminary data.</text>
</comment>
<accession>A0A9P6G3P1</accession>
<keyword evidence="2" id="KW-1185">Reference proteome</keyword>
<dbReference type="OrthoDB" id="2445637at2759"/>
<gene>
    <name evidence="1" type="ORF">BGW38_000022</name>
</gene>
<name>A0A9P6G3P1_9FUNG</name>
<evidence type="ECO:0000313" key="1">
    <source>
        <dbReference type="EMBL" id="KAF9586648.1"/>
    </source>
</evidence>